<name>A0A7W9NLG0_9PSEU</name>
<evidence type="ECO:0000259" key="2">
    <source>
        <dbReference type="SMART" id="SM00470"/>
    </source>
</evidence>
<dbReference type="GO" id="GO:0003677">
    <property type="term" value="F:DNA binding"/>
    <property type="evidence" value="ECO:0007669"/>
    <property type="project" value="UniProtKB-KW"/>
</dbReference>
<dbReference type="AlphaFoldDB" id="A0A7W9NLG0"/>
<keyword evidence="3" id="KW-0238">DNA-binding</keyword>
<dbReference type="Proteomes" id="UP000585638">
    <property type="component" value="Unassembled WGS sequence"/>
</dbReference>
<dbReference type="Gene3D" id="3.90.1530.10">
    <property type="entry name" value="Conserved hypothetical protein from pyrococcus furiosus pfu- 392566-001, ParB domain"/>
    <property type="match status" value="1"/>
</dbReference>
<evidence type="ECO:0000313" key="3">
    <source>
        <dbReference type="EMBL" id="MBB5896258.1"/>
    </source>
</evidence>
<sequence length="318" mass="34636">MGGQRGSNMITPDEHRSPPPDLTGTVRVPIAALNAADSPRLAGESIDHVHTLAESDATLPPIAVHRPTMRVIDGMHRLRAAIERGEQHIDARFFDGDTEHAFVLAVQANVAHGLPLSRTDRAAAAARILHDFPDWSDRAIAEVTGLSHKTIATIRRRATGDASQSHTRIGRDGRKRPVDGTAPRQAVREFLEREPTASLRTVARATGVSTATVRDVRAKLARAEAEVPRQRTAPAVQEVDYESILAKLRGDPAVRLSAAGRMLLHLLGNRLTSRTAWRRLANAVPPHCAGLVAAAARQLGTSWHEFAQLVETRDRESR</sequence>
<accession>A0A7W9NLG0</accession>
<dbReference type="RefSeq" id="WP_184867942.1">
    <property type="nucleotide sequence ID" value="NZ_BAAAWY010000101.1"/>
</dbReference>
<dbReference type="InterPro" id="IPR036086">
    <property type="entry name" value="ParB/Sulfiredoxin_sf"/>
</dbReference>
<organism evidence="3 4">
    <name type="scientific">Kutzneria kofuensis</name>
    <dbReference type="NCBI Taxonomy" id="103725"/>
    <lineage>
        <taxon>Bacteria</taxon>
        <taxon>Bacillati</taxon>
        <taxon>Actinomycetota</taxon>
        <taxon>Actinomycetes</taxon>
        <taxon>Pseudonocardiales</taxon>
        <taxon>Pseudonocardiaceae</taxon>
        <taxon>Kutzneria</taxon>
    </lineage>
</organism>
<feature type="compositionally biased region" description="Basic and acidic residues" evidence="1">
    <location>
        <begin position="169"/>
        <end position="178"/>
    </location>
</feature>
<gene>
    <name evidence="3" type="ORF">BJ998_007454</name>
</gene>
<keyword evidence="4" id="KW-1185">Reference proteome</keyword>
<dbReference type="InterPro" id="IPR003115">
    <property type="entry name" value="ParB_N"/>
</dbReference>
<feature type="region of interest" description="Disordered" evidence="1">
    <location>
        <begin position="1"/>
        <end position="23"/>
    </location>
</feature>
<feature type="region of interest" description="Disordered" evidence="1">
    <location>
        <begin position="157"/>
        <end position="182"/>
    </location>
</feature>
<feature type="domain" description="ParB-like N-terminal" evidence="2">
    <location>
        <begin position="26"/>
        <end position="110"/>
    </location>
</feature>
<comment type="caution">
    <text evidence="3">The sequence shown here is derived from an EMBL/GenBank/DDBJ whole genome shotgun (WGS) entry which is preliminary data.</text>
</comment>
<evidence type="ECO:0000313" key="4">
    <source>
        <dbReference type="Proteomes" id="UP000585638"/>
    </source>
</evidence>
<dbReference type="EMBL" id="JACHIR010000001">
    <property type="protein sequence ID" value="MBB5896258.1"/>
    <property type="molecule type" value="Genomic_DNA"/>
</dbReference>
<proteinExistence type="predicted"/>
<dbReference type="SMART" id="SM00470">
    <property type="entry name" value="ParB"/>
    <property type="match status" value="1"/>
</dbReference>
<feature type="compositionally biased region" description="Polar residues" evidence="1">
    <location>
        <begin position="1"/>
        <end position="10"/>
    </location>
</feature>
<reference evidence="3 4" key="1">
    <citation type="submission" date="2020-08" db="EMBL/GenBank/DDBJ databases">
        <title>Sequencing the genomes of 1000 actinobacteria strains.</title>
        <authorList>
            <person name="Klenk H.-P."/>
        </authorList>
    </citation>
    <scope>NUCLEOTIDE SEQUENCE [LARGE SCALE GENOMIC DNA]</scope>
    <source>
        <strain evidence="3 4">DSM 43851</strain>
    </source>
</reference>
<evidence type="ECO:0000256" key="1">
    <source>
        <dbReference type="SAM" id="MobiDB-lite"/>
    </source>
</evidence>
<protein>
    <submittedName>
        <fullName evidence="3">AraC-like DNA-binding protein</fullName>
    </submittedName>
</protein>
<dbReference type="SUPFAM" id="SSF110849">
    <property type="entry name" value="ParB/Sulfiredoxin"/>
    <property type="match status" value="1"/>
</dbReference>